<dbReference type="KEGG" id="bbae:FRD01_15020"/>
<evidence type="ECO:0000313" key="2">
    <source>
        <dbReference type="EMBL" id="QED28519.1"/>
    </source>
</evidence>
<gene>
    <name evidence="2" type="ORF">FRD01_15020</name>
</gene>
<dbReference type="RefSeq" id="WP_146961016.1">
    <property type="nucleotide sequence ID" value="NZ_CP042467.1"/>
</dbReference>
<reference evidence="2 3" key="1">
    <citation type="submission" date="2019-08" db="EMBL/GenBank/DDBJ databases">
        <authorList>
            <person name="Liang Q."/>
        </authorList>
    </citation>
    <scope>NUCLEOTIDE SEQUENCE [LARGE SCALE GENOMIC DNA]</scope>
    <source>
        <strain evidence="2 3">V1718</strain>
    </source>
</reference>
<sequence length="59" mass="6423">MKIQNGVLLALLLTACGESSVSSRPPDSDLHLPDQTPADVGEAALKKEAAGRRWWRPRL</sequence>
<dbReference type="EMBL" id="CP042467">
    <property type="protein sequence ID" value="QED28519.1"/>
    <property type="molecule type" value="Genomic_DNA"/>
</dbReference>
<evidence type="ECO:0000256" key="1">
    <source>
        <dbReference type="SAM" id="MobiDB-lite"/>
    </source>
</evidence>
<organism evidence="2 3">
    <name type="scientific">Microvenator marinus</name>
    <dbReference type="NCBI Taxonomy" id="2600177"/>
    <lineage>
        <taxon>Bacteria</taxon>
        <taxon>Deltaproteobacteria</taxon>
        <taxon>Bradymonadales</taxon>
        <taxon>Microvenatoraceae</taxon>
        <taxon>Microvenator</taxon>
    </lineage>
</organism>
<evidence type="ECO:0008006" key="4">
    <source>
        <dbReference type="Google" id="ProtNLM"/>
    </source>
</evidence>
<accession>A0A5B8XYJ8</accession>
<protein>
    <recommendedName>
        <fullName evidence="4">Lipoprotein</fullName>
    </recommendedName>
</protein>
<feature type="region of interest" description="Disordered" evidence="1">
    <location>
        <begin position="20"/>
        <end position="40"/>
    </location>
</feature>
<evidence type="ECO:0000313" key="3">
    <source>
        <dbReference type="Proteomes" id="UP000321595"/>
    </source>
</evidence>
<dbReference type="AlphaFoldDB" id="A0A5B8XYJ8"/>
<proteinExistence type="predicted"/>
<keyword evidence="3" id="KW-1185">Reference proteome</keyword>
<dbReference type="Proteomes" id="UP000321595">
    <property type="component" value="Chromosome"/>
</dbReference>
<name>A0A5B8XYJ8_9DELT</name>
<dbReference type="PROSITE" id="PS51257">
    <property type="entry name" value="PROKAR_LIPOPROTEIN"/>
    <property type="match status" value="1"/>
</dbReference>